<evidence type="ECO:0000256" key="1">
    <source>
        <dbReference type="ARBA" id="ARBA00004196"/>
    </source>
</evidence>
<dbReference type="Proteomes" id="UP001321492">
    <property type="component" value="Unassembled WGS sequence"/>
</dbReference>
<feature type="chain" id="PRO_5045958645" evidence="5">
    <location>
        <begin position="24"/>
        <end position="261"/>
    </location>
</feature>
<comment type="subcellular location">
    <subcellularLocation>
        <location evidence="1">Cell envelope</location>
    </subcellularLocation>
</comment>
<evidence type="ECO:0000256" key="5">
    <source>
        <dbReference type="SAM" id="SignalP"/>
    </source>
</evidence>
<comment type="similarity">
    <text evidence="2 4">Belongs to the bacterial solute-binding protein 3 family.</text>
</comment>
<dbReference type="PANTHER" id="PTHR35936">
    <property type="entry name" value="MEMBRANE-BOUND LYTIC MUREIN TRANSGLYCOSYLASE F"/>
    <property type="match status" value="1"/>
</dbReference>
<name>A0ABT7AKC0_9HYPH</name>
<dbReference type="RefSeq" id="WP_283741809.1">
    <property type="nucleotide sequence ID" value="NZ_JASJEV010000013.1"/>
</dbReference>
<evidence type="ECO:0000256" key="3">
    <source>
        <dbReference type="ARBA" id="ARBA00022729"/>
    </source>
</evidence>
<keyword evidence="8" id="KW-1185">Reference proteome</keyword>
<proteinExistence type="inferred from homology"/>
<protein>
    <submittedName>
        <fullName evidence="7">Transporter substrate-binding domain-containing protein</fullName>
    </submittedName>
</protein>
<keyword evidence="3 5" id="KW-0732">Signal</keyword>
<dbReference type="PROSITE" id="PS01039">
    <property type="entry name" value="SBP_BACTERIAL_3"/>
    <property type="match status" value="1"/>
</dbReference>
<evidence type="ECO:0000256" key="4">
    <source>
        <dbReference type="RuleBase" id="RU003744"/>
    </source>
</evidence>
<dbReference type="Pfam" id="PF00497">
    <property type="entry name" value="SBP_bac_3"/>
    <property type="match status" value="1"/>
</dbReference>
<evidence type="ECO:0000259" key="6">
    <source>
        <dbReference type="SMART" id="SM00062"/>
    </source>
</evidence>
<evidence type="ECO:0000313" key="7">
    <source>
        <dbReference type="EMBL" id="MDJ1159808.1"/>
    </source>
</evidence>
<comment type="caution">
    <text evidence="7">The sequence shown here is derived from an EMBL/GenBank/DDBJ whole genome shotgun (WGS) entry which is preliminary data.</text>
</comment>
<dbReference type="EMBL" id="JASJEV010000013">
    <property type="protein sequence ID" value="MDJ1159808.1"/>
    <property type="molecule type" value="Genomic_DNA"/>
</dbReference>
<dbReference type="PANTHER" id="PTHR35936:SF17">
    <property type="entry name" value="ARGININE-BINDING EXTRACELLULAR PROTEIN ARTP"/>
    <property type="match status" value="1"/>
</dbReference>
<dbReference type="SMART" id="SM00062">
    <property type="entry name" value="PBPb"/>
    <property type="match status" value="1"/>
</dbReference>
<dbReference type="InterPro" id="IPR018313">
    <property type="entry name" value="SBP_3_CS"/>
</dbReference>
<gene>
    <name evidence="7" type="ORF">QNA08_16425</name>
</gene>
<dbReference type="SUPFAM" id="SSF53850">
    <property type="entry name" value="Periplasmic binding protein-like II"/>
    <property type="match status" value="1"/>
</dbReference>
<reference evidence="7 8" key="1">
    <citation type="submission" date="2023-05" db="EMBL/GenBank/DDBJ databases">
        <title>Chelatococcus sp. nov., a moderately thermophilic bacterium isolated from hot spring microbial mat.</title>
        <authorList>
            <person name="Hu C.-J."/>
            <person name="Li W.-J."/>
        </authorList>
    </citation>
    <scope>NUCLEOTIDE SEQUENCE [LARGE SCALE GENOMIC DNA]</scope>
    <source>
        <strain evidence="7 8">SYSU G07232</strain>
    </source>
</reference>
<evidence type="ECO:0000256" key="2">
    <source>
        <dbReference type="ARBA" id="ARBA00010333"/>
    </source>
</evidence>
<accession>A0ABT7AKC0</accession>
<sequence>MSQASRLALVLAAVATITGPALATPGKTWTTVRIATEGAYPPFNYVDATGQLQGFEIDIARALCSDAALTCDFQTQDWESLIAGLRAGRYDAIVASLSITEERRRKIAFSKRYYRTPQALIARKDAAIKGISPADLEGKAIGVQEHSLAADFLDDRYKGVEVKTYATLDEANLDLAVGRIDAVFGDKFALAEWLKRAREAHCCVFKADAPDEPAFFGEGYGIGLRKQDGELKAIFDNAIDAIVANGTYDRIRARYFDFDVR</sequence>
<dbReference type="InterPro" id="IPR001638">
    <property type="entry name" value="Solute-binding_3/MltF_N"/>
</dbReference>
<organism evidence="7 8">
    <name type="scientific">Chelatococcus albus</name>
    <dbReference type="NCBI Taxonomy" id="3047466"/>
    <lineage>
        <taxon>Bacteria</taxon>
        <taxon>Pseudomonadati</taxon>
        <taxon>Pseudomonadota</taxon>
        <taxon>Alphaproteobacteria</taxon>
        <taxon>Hyphomicrobiales</taxon>
        <taxon>Chelatococcaceae</taxon>
        <taxon>Chelatococcus</taxon>
    </lineage>
</organism>
<evidence type="ECO:0000313" key="8">
    <source>
        <dbReference type="Proteomes" id="UP001321492"/>
    </source>
</evidence>
<feature type="signal peptide" evidence="5">
    <location>
        <begin position="1"/>
        <end position="23"/>
    </location>
</feature>
<dbReference type="CDD" id="cd01001">
    <property type="entry name" value="PBP2_HisJ_LAO_like"/>
    <property type="match status" value="1"/>
</dbReference>
<dbReference type="Gene3D" id="3.40.190.10">
    <property type="entry name" value="Periplasmic binding protein-like II"/>
    <property type="match status" value="2"/>
</dbReference>
<feature type="domain" description="Solute-binding protein family 3/N-terminal" evidence="6">
    <location>
        <begin position="31"/>
        <end position="259"/>
    </location>
</feature>